<evidence type="ECO:0000256" key="2">
    <source>
        <dbReference type="ARBA" id="ARBA00022679"/>
    </source>
</evidence>
<dbReference type="PANTHER" id="PTHR11712">
    <property type="entry name" value="POLYKETIDE SYNTHASE-RELATED"/>
    <property type="match status" value="1"/>
</dbReference>
<name>A0A0R2RGV5_9BACT</name>
<dbReference type="GO" id="GO:0006633">
    <property type="term" value="P:fatty acid biosynthetic process"/>
    <property type="evidence" value="ECO:0007669"/>
    <property type="project" value="TreeGrafter"/>
</dbReference>
<protein>
    <recommendedName>
        <fullName evidence="4">Ketosynthase family 3 (KS3) domain-containing protein</fullName>
    </recommendedName>
</protein>
<dbReference type="CDD" id="cd00834">
    <property type="entry name" value="KAS_I_II"/>
    <property type="match status" value="1"/>
</dbReference>
<dbReference type="GO" id="GO:0004315">
    <property type="term" value="F:3-oxoacyl-[acyl-carrier-protein] synthase activity"/>
    <property type="evidence" value="ECO:0007669"/>
    <property type="project" value="TreeGrafter"/>
</dbReference>
<dbReference type="InterPro" id="IPR014031">
    <property type="entry name" value="Ketoacyl_synth_C"/>
</dbReference>
<dbReference type="Gene3D" id="3.40.47.10">
    <property type="match status" value="2"/>
</dbReference>
<dbReference type="EMBL" id="LIBO01000203">
    <property type="protein sequence ID" value="KRO61800.1"/>
    <property type="molecule type" value="Genomic_DNA"/>
</dbReference>
<feature type="domain" description="Ketosynthase family 3 (KS3)" evidence="4">
    <location>
        <begin position="2"/>
        <end position="371"/>
    </location>
</feature>
<proteinExistence type="inferred from homology"/>
<dbReference type="SUPFAM" id="SSF53901">
    <property type="entry name" value="Thiolase-like"/>
    <property type="match status" value="2"/>
</dbReference>
<dbReference type="SMART" id="SM00825">
    <property type="entry name" value="PKS_KS"/>
    <property type="match status" value="1"/>
</dbReference>
<comment type="similarity">
    <text evidence="1 3">Belongs to the thiolase-like superfamily. Beta-ketoacyl-ACP synthases family.</text>
</comment>
<dbReference type="PANTHER" id="PTHR11712:SF336">
    <property type="entry name" value="3-OXOACYL-[ACYL-CARRIER-PROTEIN] SYNTHASE, MITOCHONDRIAL"/>
    <property type="match status" value="1"/>
</dbReference>
<organism evidence="5 6">
    <name type="scientific">Verrucomicrobia subdivision 6 bacterium BACL9 MAG-120507-bin52</name>
    <dbReference type="NCBI Taxonomy" id="1655590"/>
    <lineage>
        <taxon>Bacteria</taxon>
        <taxon>Pseudomonadati</taxon>
        <taxon>Verrucomicrobiota</taxon>
        <taxon>Verrucomicrobiia</taxon>
        <taxon>Verrucomicrobiales</taxon>
        <taxon>Verrucomicrobia subdivision 6</taxon>
    </lineage>
</organism>
<evidence type="ECO:0000256" key="1">
    <source>
        <dbReference type="ARBA" id="ARBA00008467"/>
    </source>
</evidence>
<evidence type="ECO:0000259" key="4">
    <source>
        <dbReference type="PROSITE" id="PS52004"/>
    </source>
</evidence>
<gene>
    <name evidence="5" type="ORF">ABR82_02760</name>
</gene>
<dbReference type="Proteomes" id="UP000051269">
    <property type="component" value="Unassembled WGS sequence"/>
</dbReference>
<comment type="caution">
    <text evidence="5">The sequence shown here is derived from an EMBL/GenBank/DDBJ whole genome shotgun (WGS) entry which is preliminary data.</text>
</comment>
<dbReference type="PROSITE" id="PS52004">
    <property type="entry name" value="KS3_2"/>
    <property type="match status" value="1"/>
</dbReference>
<reference evidence="5 6" key="1">
    <citation type="submission" date="2015-10" db="EMBL/GenBank/DDBJ databases">
        <title>Metagenome-Assembled Genomes uncover a global brackish microbiome.</title>
        <authorList>
            <person name="Hugerth L.W."/>
            <person name="Larsson J."/>
            <person name="Alneberg J."/>
            <person name="Lindh M.V."/>
            <person name="Legrand C."/>
            <person name="Pinhassi J."/>
            <person name="Andersson A.F."/>
        </authorList>
    </citation>
    <scope>NUCLEOTIDE SEQUENCE [LARGE SCALE GENOMIC DNA]</scope>
    <source>
        <strain evidence="5">BACL18 MAG-120507-bin52</strain>
    </source>
</reference>
<sequence>MTRRVVVTGVGVVTGYGVGRKVFWDGIQSGRSAVRALDWEGWESAPVQVAAQVPDQLDGDGWRNLQMARFALREAIEMSGVGGGAGLAGAIGWPGPGEKGKGKDPLKILAEEMSLQGERVESLAACAASTQAMAEAFWMIRDGEADEMVAGGADGRVHPAGLLGYDRLGALVRGFREKPEEACQPFGLGRSGFVVGEGAGFLVLEEKAKAEARGAKIWAELRGAAVGCDAWRATDPREDAKEAVACVRASLTDAGVSAAEVDGVVAHGTGTVANDRAEARMLGEVFGERRPWVIAPKSRMGHLSMACGAVESVLAVESIQGDFLPPTLGKEWRPDSNCEVRVAREGQRGARVVIKPSFGFGGQNGCLVFGRP</sequence>
<dbReference type="Pfam" id="PF02801">
    <property type="entry name" value="Ketoacyl-synt_C"/>
    <property type="match status" value="1"/>
</dbReference>
<accession>A0A0R2RGV5</accession>
<dbReference type="Pfam" id="PF00109">
    <property type="entry name" value="ketoacyl-synt"/>
    <property type="match status" value="2"/>
</dbReference>
<evidence type="ECO:0000313" key="6">
    <source>
        <dbReference type="Proteomes" id="UP000051269"/>
    </source>
</evidence>
<dbReference type="InterPro" id="IPR016039">
    <property type="entry name" value="Thiolase-like"/>
</dbReference>
<evidence type="ECO:0000313" key="5">
    <source>
        <dbReference type="EMBL" id="KRO61800.1"/>
    </source>
</evidence>
<dbReference type="InterPro" id="IPR020841">
    <property type="entry name" value="PKS_Beta-ketoAc_synthase_dom"/>
</dbReference>
<dbReference type="AlphaFoldDB" id="A0A0R2RGV5"/>
<keyword evidence="2 3" id="KW-0808">Transferase</keyword>
<dbReference type="InterPro" id="IPR000794">
    <property type="entry name" value="Beta-ketoacyl_synthase"/>
</dbReference>
<evidence type="ECO:0000256" key="3">
    <source>
        <dbReference type="RuleBase" id="RU003694"/>
    </source>
</evidence>
<dbReference type="InterPro" id="IPR014030">
    <property type="entry name" value="Ketoacyl_synth_N"/>
</dbReference>